<gene>
    <name evidence="1" type="ORF">G3I67_10270</name>
</gene>
<organism evidence="1">
    <name type="scientific">Sheuella amnicola</name>
    <dbReference type="NCBI Taxonomy" id="2707330"/>
    <lineage>
        <taxon>Bacteria</taxon>
        <taxon>Pseudomonadati</taxon>
        <taxon>Pseudomonadota</taxon>
        <taxon>Betaproteobacteria</taxon>
        <taxon>Burkholderiales</taxon>
        <taxon>Alcaligenaceae</taxon>
        <taxon>Sheuella</taxon>
    </lineage>
</organism>
<evidence type="ECO:0000313" key="1">
    <source>
        <dbReference type="EMBL" id="NDY83617.1"/>
    </source>
</evidence>
<dbReference type="RefSeq" id="WP_163655208.1">
    <property type="nucleotide sequence ID" value="NZ_JAAGRN010000006.1"/>
</dbReference>
<reference evidence="1" key="1">
    <citation type="submission" date="2020-02" db="EMBL/GenBank/DDBJ databases">
        <authorList>
            <person name="Chen W.-M."/>
        </authorList>
    </citation>
    <scope>NUCLEOTIDE SEQUENCE</scope>
    <source>
        <strain evidence="1">NBD-18</strain>
    </source>
</reference>
<comment type="caution">
    <text evidence="1">The sequence shown here is derived from an EMBL/GenBank/DDBJ whole genome shotgun (WGS) entry which is preliminary data.</text>
</comment>
<protein>
    <submittedName>
        <fullName evidence="1">Lipoprotein</fullName>
    </submittedName>
</protein>
<accession>A0A6B2R3I5</accession>
<name>A0A6B2R3I5_9BURK</name>
<sequence length="52" mass="5524">MAGPVIAIIGCAITISFAFKNFSDQPLLDGGMKRGLVVEKNLTKPTSESVTR</sequence>
<proteinExistence type="predicted"/>
<dbReference type="EMBL" id="JAAGRN010000006">
    <property type="protein sequence ID" value="NDY83617.1"/>
    <property type="molecule type" value="Genomic_DNA"/>
</dbReference>
<dbReference type="AlphaFoldDB" id="A0A6B2R3I5"/>
<keyword evidence="1" id="KW-0449">Lipoprotein</keyword>